<accession>A0ABR9AMM1</accession>
<comment type="caution">
    <text evidence="3">The sequence shown here is derived from an EMBL/GenBank/DDBJ whole genome shotgun (WGS) entry which is preliminary data.</text>
</comment>
<name>A0ABR9AMM1_9BACT</name>
<reference evidence="3 4" key="1">
    <citation type="submission" date="2020-09" db="EMBL/GenBank/DDBJ databases">
        <title>Echinicola sp. CAU 1574 isolated from sand of Sido Beach.</title>
        <authorList>
            <person name="Kim W."/>
        </authorList>
    </citation>
    <scope>NUCLEOTIDE SEQUENCE [LARGE SCALE GENOMIC DNA]</scope>
    <source>
        <strain evidence="3 4">CAU 1574</strain>
    </source>
</reference>
<feature type="domain" description="BT-3987-like N-terminal" evidence="2">
    <location>
        <begin position="56"/>
        <end position="156"/>
    </location>
</feature>
<organism evidence="3 4">
    <name type="scientific">Echinicola arenosa</name>
    <dbReference type="NCBI Taxonomy" id="2774144"/>
    <lineage>
        <taxon>Bacteria</taxon>
        <taxon>Pseudomonadati</taxon>
        <taxon>Bacteroidota</taxon>
        <taxon>Cytophagia</taxon>
        <taxon>Cytophagales</taxon>
        <taxon>Cyclobacteriaceae</taxon>
        <taxon>Echinicola</taxon>
    </lineage>
</organism>
<keyword evidence="1" id="KW-0732">Signal</keyword>
<evidence type="ECO:0000313" key="4">
    <source>
        <dbReference type="Proteomes" id="UP000647133"/>
    </source>
</evidence>
<dbReference type="Proteomes" id="UP000647133">
    <property type="component" value="Unassembled WGS sequence"/>
</dbReference>
<evidence type="ECO:0000313" key="3">
    <source>
        <dbReference type="EMBL" id="MBD8490046.1"/>
    </source>
</evidence>
<feature type="signal peptide" evidence="1">
    <location>
        <begin position="1"/>
        <end position="22"/>
    </location>
</feature>
<dbReference type="EMBL" id="JACYTQ010000005">
    <property type="protein sequence ID" value="MBD8490046.1"/>
    <property type="molecule type" value="Genomic_DNA"/>
</dbReference>
<dbReference type="RefSeq" id="WP_192010928.1">
    <property type="nucleotide sequence ID" value="NZ_JACYTQ010000005.1"/>
</dbReference>
<evidence type="ECO:0000259" key="2">
    <source>
        <dbReference type="Pfam" id="PF08522"/>
    </source>
</evidence>
<keyword evidence="4" id="KW-1185">Reference proteome</keyword>
<sequence>MKKHINKLAVFGLMLLGLTSCLDEDPLFDPDQVENVVEFFDIGAIAAPGSVHPLYISSFDAVDAVELELIISYSGAHDNPTDIVVDFEVDEAALDAYNEDQGTSFEVLPSDLYTIDGMSVTIPAGQRQVTKTVTLKTSQFDFSKSYALPLTITNSSYGMISGNFNTAIYAVVAKNKYDGIYEVTGEFVDVNNAAFYGYYPYEVELQTQSANTVARYDYALGGLGYVFNTGSGLSYYGSYAAIFQFDDSDNVSGVVNYYGQPAGNGREAALNPDGVNKFVEVSADEKTIDVSYYMIQNGALRCTFVEHYTYVGPR</sequence>
<dbReference type="InterPro" id="IPR013728">
    <property type="entry name" value="BT_3987-like_N"/>
</dbReference>
<protein>
    <submittedName>
        <fullName evidence="3">DUF1735 domain-containing protein</fullName>
    </submittedName>
</protein>
<dbReference type="Pfam" id="PF08522">
    <property type="entry name" value="BT_3987-like_N"/>
    <property type="match status" value="1"/>
</dbReference>
<dbReference type="PROSITE" id="PS51257">
    <property type="entry name" value="PROKAR_LIPOPROTEIN"/>
    <property type="match status" value="1"/>
</dbReference>
<feature type="chain" id="PRO_5046776109" evidence="1">
    <location>
        <begin position="23"/>
        <end position="314"/>
    </location>
</feature>
<evidence type="ECO:0000256" key="1">
    <source>
        <dbReference type="SAM" id="SignalP"/>
    </source>
</evidence>
<dbReference type="Gene3D" id="2.60.40.1740">
    <property type="entry name" value="hypothetical protein (bacova_03559)"/>
    <property type="match status" value="1"/>
</dbReference>
<gene>
    <name evidence="3" type="ORF">IFO69_14915</name>
</gene>
<proteinExistence type="predicted"/>